<evidence type="ECO:0000256" key="6">
    <source>
        <dbReference type="RuleBase" id="RU003945"/>
    </source>
</evidence>
<comment type="subcellular location">
    <subcellularLocation>
        <location evidence="1 6">Membrane</location>
        <topology evidence="1 6">Multi-pass membrane protein</topology>
    </subcellularLocation>
</comment>
<keyword evidence="3 6" id="KW-0812">Transmembrane</keyword>
<proteinExistence type="inferred from homology"/>
<evidence type="ECO:0000256" key="4">
    <source>
        <dbReference type="ARBA" id="ARBA00022989"/>
    </source>
</evidence>
<dbReference type="GO" id="GO:0033617">
    <property type="term" value="P:mitochondrial respiratory chain complex IV assembly"/>
    <property type="evidence" value="ECO:0007669"/>
    <property type="project" value="TreeGrafter"/>
</dbReference>
<dbReference type="PANTHER" id="PTHR12428">
    <property type="entry name" value="OXA1"/>
    <property type="match status" value="1"/>
</dbReference>
<dbReference type="InterPro" id="IPR028055">
    <property type="entry name" value="YidC/Oxa/ALB_C"/>
</dbReference>
<comment type="similarity">
    <text evidence="2 6">Belongs to the OXA1/ALB3/YidC family.</text>
</comment>
<dbReference type="GO" id="GO:0032979">
    <property type="term" value="P:protein insertion into mitochondrial inner membrane from matrix"/>
    <property type="evidence" value="ECO:0007669"/>
    <property type="project" value="TreeGrafter"/>
</dbReference>
<dbReference type="CDD" id="cd20069">
    <property type="entry name" value="5TM_Oxa1-like"/>
    <property type="match status" value="1"/>
</dbReference>
<dbReference type="Pfam" id="PF02096">
    <property type="entry name" value="60KD_IMP"/>
    <property type="match status" value="1"/>
</dbReference>
<dbReference type="Proteomes" id="UP001378960">
    <property type="component" value="Unassembled WGS sequence"/>
</dbReference>
<keyword evidence="5 7" id="KW-0472">Membrane</keyword>
<evidence type="ECO:0000259" key="8">
    <source>
        <dbReference type="Pfam" id="PF02096"/>
    </source>
</evidence>
<evidence type="ECO:0000313" key="10">
    <source>
        <dbReference type="Proteomes" id="UP001378960"/>
    </source>
</evidence>
<evidence type="ECO:0000256" key="1">
    <source>
        <dbReference type="ARBA" id="ARBA00004141"/>
    </source>
</evidence>
<dbReference type="PANTHER" id="PTHR12428:SF65">
    <property type="entry name" value="CYTOCHROME C OXIDASE ASSEMBLY PROTEIN COX18, MITOCHONDRIAL"/>
    <property type="match status" value="1"/>
</dbReference>
<gene>
    <name evidence="9" type="ORF">DAPK24_042660</name>
</gene>
<evidence type="ECO:0000256" key="5">
    <source>
        <dbReference type="ARBA" id="ARBA00023136"/>
    </source>
</evidence>
<feature type="transmembrane region" description="Helical" evidence="7">
    <location>
        <begin position="213"/>
        <end position="232"/>
    </location>
</feature>
<dbReference type="EMBL" id="BTGB01000009">
    <property type="protein sequence ID" value="GMM47668.1"/>
    <property type="molecule type" value="Genomic_DNA"/>
</dbReference>
<name>A0AAV5RA52_PICKL</name>
<dbReference type="InterPro" id="IPR001708">
    <property type="entry name" value="YidC/ALB3/OXA1/COX18"/>
</dbReference>
<feature type="transmembrane region" description="Helical" evidence="7">
    <location>
        <begin position="58"/>
        <end position="82"/>
    </location>
</feature>
<accession>A0AAV5RA52</accession>
<evidence type="ECO:0000256" key="3">
    <source>
        <dbReference type="ARBA" id="ARBA00022692"/>
    </source>
</evidence>
<sequence length="312" mass="36151">MFNTLKRSNPLKLTLITSPILRKPLSLSPRRHFSFQPITESLDHASEMLIQIHADSTLPWYIFIPLMTFTLRSFITLPISLYQRKKLRKQNELRPIIQATTPVLRAKLASIAQIENFKNPNSKSPIAQLTADKIIILSAKERIKRQRNLFRKFQCQTWKMWLLPAIQLPLWISISYMFRKITGWSDMNHSNIDSSLINEHFLYLTDLSLNDPYFILPITLGIISLSNAEWNFKTAHLMNLTSKGIKNNLRSTPFDVIITLSRSSLIFLTAISTQAPAALVIYWISSNIYSLIQNILLDKYLPLKYTPYNRSD</sequence>
<feature type="transmembrane region" description="Helical" evidence="7">
    <location>
        <begin position="160"/>
        <end position="178"/>
    </location>
</feature>
<feature type="domain" description="Membrane insertase YidC/Oxa/ALB C-terminal" evidence="8">
    <location>
        <begin position="145"/>
        <end position="298"/>
    </location>
</feature>
<dbReference type="AlphaFoldDB" id="A0AAV5RA52"/>
<organism evidence="9 10">
    <name type="scientific">Pichia kluyveri</name>
    <name type="common">Yeast</name>
    <dbReference type="NCBI Taxonomy" id="36015"/>
    <lineage>
        <taxon>Eukaryota</taxon>
        <taxon>Fungi</taxon>
        <taxon>Dikarya</taxon>
        <taxon>Ascomycota</taxon>
        <taxon>Saccharomycotina</taxon>
        <taxon>Pichiomycetes</taxon>
        <taxon>Pichiales</taxon>
        <taxon>Pichiaceae</taxon>
        <taxon>Pichia</taxon>
    </lineage>
</organism>
<dbReference type="GO" id="GO:0032977">
    <property type="term" value="F:membrane insertase activity"/>
    <property type="evidence" value="ECO:0007669"/>
    <property type="project" value="InterPro"/>
</dbReference>
<evidence type="ECO:0000256" key="2">
    <source>
        <dbReference type="ARBA" id="ARBA00009877"/>
    </source>
</evidence>
<evidence type="ECO:0000313" key="9">
    <source>
        <dbReference type="EMBL" id="GMM47668.1"/>
    </source>
</evidence>
<dbReference type="GO" id="GO:0005743">
    <property type="term" value="C:mitochondrial inner membrane"/>
    <property type="evidence" value="ECO:0007669"/>
    <property type="project" value="TreeGrafter"/>
</dbReference>
<keyword evidence="10" id="KW-1185">Reference proteome</keyword>
<reference evidence="9 10" key="1">
    <citation type="journal article" date="2023" name="Elife">
        <title>Identification of key yeast species and microbe-microbe interactions impacting larval growth of Drosophila in the wild.</title>
        <authorList>
            <person name="Mure A."/>
            <person name="Sugiura Y."/>
            <person name="Maeda R."/>
            <person name="Honda K."/>
            <person name="Sakurai N."/>
            <person name="Takahashi Y."/>
            <person name="Watada M."/>
            <person name="Katoh T."/>
            <person name="Gotoh A."/>
            <person name="Gotoh Y."/>
            <person name="Taniguchi I."/>
            <person name="Nakamura K."/>
            <person name="Hayashi T."/>
            <person name="Katayama T."/>
            <person name="Uemura T."/>
            <person name="Hattori Y."/>
        </authorList>
    </citation>
    <scope>NUCLEOTIDE SEQUENCE [LARGE SCALE GENOMIC DNA]</scope>
    <source>
        <strain evidence="9 10">PK-24</strain>
    </source>
</reference>
<protein>
    <submittedName>
        <fullName evidence="9">Membrane insertase</fullName>
    </submittedName>
</protein>
<keyword evidence="4 7" id="KW-1133">Transmembrane helix</keyword>
<comment type="caution">
    <text evidence="9">The sequence shown here is derived from an EMBL/GenBank/DDBJ whole genome shotgun (WGS) entry which is preliminary data.</text>
</comment>
<evidence type="ECO:0000256" key="7">
    <source>
        <dbReference type="SAM" id="Phobius"/>
    </source>
</evidence>